<evidence type="ECO:0000256" key="3">
    <source>
        <dbReference type="SAM" id="SignalP"/>
    </source>
</evidence>
<dbReference type="Proteomes" id="UP000095751">
    <property type="component" value="Unassembled WGS sequence"/>
</dbReference>
<keyword evidence="5" id="KW-1185">Reference proteome</keyword>
<protein>
    <recommendedName>
        <fullName evidence="6">Ice-binding protein</fullName>
    </recommendedName>
</protein>
<evidence type="ECO:0000313" key="4">
    <source>
        <dbReference type="EMBL" id="OEU05810.1"/>
    </source>
</evidence>
<evidence type="ECO:0000256" key="2">
    <source>
        <dbReference type="ARBA" id="ARBA00022729"/>
    </source>
</evidence>
<keyword evidence="2 3" id="KW-0732">Signal</keyword>
<evidence type="ECO:0008006" key="6">
    <source>
        <dbReference type="Google" id="ProtNLM"/>
    </source>
</evidence>
<dbReference type="EMBL" id="KV784462">
    <property type="protein sequence ID" value="OEU05810.1"/>
    <property type="molecule type" value="Genomic_DNA"/>
</dbReference>
<dbReference type="InParanoid" id="A0A1E7EIW1"/>
<evidence type="ECO:0000313" key="5">
    <source>
        <dbReference type="Proteomes" id="UP000095751"/>
    </source>
</evidence>
<dbReference type="OrthoDB" id="10264374at2759"/>
<gene>
    <name evidence="4" type="ORF">FRACYDRAFT_231626</name>
</gene>
<accession>A0A1E7EIW1</accession>
<sequence>MKLNLFLLSAAAMVSAVSGEDPVDQAPVNLGTAGSFAILAKTGISTVPASKVTGNIAVSPISSGAITGFNLAMDTLNAFSTDSGSAGSQLTGKAFAPDYTGGSTASDLTTAVLDMETAYNDAAGRSTTDATYLNFGAGDLGGKTLTSGVYTFDIDVIISTGLDLTFDGGGDPNAVFIIQTSKSVKQAFDTRVKLANEAKAENIFWVVAQEVVVQAGSHLKGVLLVKTGVTFITGASLEGRVLAQTAVTLQSATITASVSD</sequence>
<name>A0A1E7EIW1_9STRA</name>
<dbReference type="KEGG" id="fcy:FRACYDRAFT_231626"/>
<organism evidence="4 5">
    <name type="scientific">Fragilariopsis cylindrus CCMP1102</name>
    <dbReference type="NCBI Taxonomy" id="635003"/>
    <lineage>
        <taxon>Eukaryota</taxon>
        <taxon>Sar</taxon>
        <taxon>Stramenopiles</taxon>
        <taxon>Ochrophyta</taxon>
        <taxon>Bacillariophyta</taxon>
        <taxon>Bacillariophyceae</taxon>
        <taxon>Bacillariophycidae</taxon>
        <taxon>Bacillariales</taxon>
        <taxon>Bacillariaceae</taxon>
        <taxon>Fragilariopsis</taxon>
    </lineage>
</organism>
<dbReference type="Pfam" id="PF11999">
    <property type="entry name" value="Ice_binding"/>
    <property type="match status" value="1"/>
</dbReference>
<comment type="similarity">
    <text evidence="1">Belongs to the ice-binding protein family.</text>
</comment>
<dbReference type="InterPro" id="IPR021884">
    <property type="entry name" value="Ice-bd_prot"/>
</dbReference>
<reference evidence="4 5" key="1">
    <citation type="submission" date="2016-09" db="EMBL/GenBank/DDBJ databases">
        <title>Extensive genetic diversity and differential bi-allelic expression allows diatom success in the polar Southern Ocean.</title>
        <authorList>
            <consortium name="DOE Joint Genome Institute"/>
            <person name="Mock T."/>
            <person name="Otillar R.P."/>
            <person name="Strauss J."/>
            <person name="Dupont C."/>
            <person name="Frickenhaus S."/>
            <person name="Maumus F."/>
            <person name="Mcmullan M."/>
            <person name="Sanges R."/>
            <person name="Schmutz J."/>
            <person name="Toseland A."/>
            <person name="Valas R."/>
            <person name="Veluchamy A."/>
            <person name="Ward B.J."/>
            <person name="Allen A."/>
            <person name="Barry K."/>
            <person name="Falciatore A."/>
            <person name="Ferrante M."/>
            <person name="Fortunato A.E."/>
            <person name="Gloeckner G."/>
            <person name="Gruber A."/>
            <person name="Hipkin R."/>
            <person name="Janech M."/>
            <person name="Kroth P."/>
            <person name="Leese F."/>
            <person name="Lindquist E."/>
            <person name="Lyon B.R."/>
            <person name="Martin J."/>
            <person name="Mayer C."/>
            <person name="Parker M."/>
            <person name="Quesneville H."/>
            <person name="Raymond J."/>
            <person name="Uhlig C."/>
            <person name="Valentin K.U."/>
            <person name="Worden A.Z."/>
            <person name="Armbrust E.V."/>
            <person name="Bowler C."/>
            <person name="Green B."/>
            <person name="Moulton V."/>
            <person name="Van Oosterhout C."/>
            <person name="Grigoriev I."/>
        </authorList>
    </citation>
    <scope>NUCLEOTIDE SEQUENCE [LARGE SCALE GENOMIC DNA]</scope>
    <source>
        <strain evidence="4 5">CCMP1102</strain>
    </source>
</reference>
<proteinExistence type="inferred from homology"/>
<feature type="signal peptide" evidence="3">
    <location>
        <begin position="1"/>
        <end position="19"/>
    </location>
</feature>
<evidence type="ECO:0000256" key="1">
    <source>
        <dbReference type="ARBA" id="ARBA00005445"/>
    </source>
</evidence>
<feature type="chain" id="PRO_5009191917" description="Ice-binding protein" evidence="3">
    <location>
        <begin position="20"/>
        <end position="260"/>
    </location>
</feature>
<dbReference type="AlphaFoldDB" id="A0A1E7EIW1"/>